<evidence type="ECO:0000313" key="2">
    <source>
        <dbReference type="EMBL" id="VAX10799.1"/>
    </source>
</evidence>
<gene>
    <name evidence="2" type="ORF">MNBD_GAMMA26-2048</name>
</gene>
<sequence length="96" mass="10469">MKNIGHVTAKNLNIFEELGLPDAENLRLRAQLMVAIRQFFDESGLTQAKAASVLGTTQPRLNDVLKGRIDKCSIDRLVLMLGRVGGHVELTVSIAA</sequence>
<dbReference type="Gene3D" id="1.10.260.40">
    <property type="entry name" value="lambda repressor-like DNA-binding domains"/>
    <property type="match status" value="1"/>
</dbReference>
<proteinExistence type="predicted"/>
<dbReference type="GO" id="GO:0003677">
    <property type="term" value="F:DNA binding"/>
    <property type="evidence" value="ECO:0007669"/>
    <property type="project" value="InterPro"/>
</dbReference>
<evidence type="ECO:0000259" key="1">
    <source>
        <dbReference type="Pfam" id="PF13744"/>
    </source>
</evidence>
<protein>
    <recommendedName>
        <fullName evidence="1">HigA2-like helix-turn-helix domain-containing protein</fullName>
    </recommendedName>
</protein>
<dbReference type="Pfam" id="PF13744">
    <property type="entry name" value="HTH_37"/>
    <property type="match status" value="1"/>
</dbReference>
<name>A0A3B1AXM0_9ZZZZ</name>
<dbReference type="InterPro" id="IPR010982">
    <property type="entry name" value="Lambda_DNA-bd_dom_sf"/>
</dbReference>
<organism evidence="2">
    <name type="scientific">hydrothermal vent metagenome</name>
    <dbReference type="NCBI Taxonomy" id="652676"/>
    <lineage>
        <taxon>unclassified sequences</taxon>
        <taxon>metagenomes</taxon>
        <taxon>ecological metagenomes</taxon>
    </lineage>
</organism>
<dbReference type="SUPFAM" id="SSF47413">
    <property type="entry name" value="lambda repressor-like DNA-binding domains"/>
    <property type="match status" value="1"/>
</dbReference>
<accession>A0A3B1AXM0</accession>
<dbReference type="InterPro" id="IPR039554">
    <property type="entry name" value="HigA2-like_HTH"/>
</dbReference>
<dbReference type="AlphaFoldDB" id="A0A3B1AXM0"/>
<feature type="domain" description="HigA2-like helix-turn-helix" evidence="1">
    <location>
        <begin position="14"/>
        <end position="93"/>
    </location>
</feature>
<reference evidence="2" key="1">
    <citation type="submission" date="2018-06" db="EMBL/GenBank/DDBJ databases">
        <authorList>
            <person name="Zhirakovskaya E."/>
        </authorList>
    </citation>
    <scope>NUCLEOTIDE SEQUENCE</scope>
</reference>
<dbReference type="EMBL" id="UOFX01000077">
    <property type="protein sequence ID" value="VAX10799.1"/>
    <property type="molecule type" value="Genomic_DNA"/>
</dbReference>